<evidence type="ECO:0000256" key="4">
    <source>
        <dbReference type="ARBA" id="ARBA00022670"/>
    </source>
</evidence>
<evidence type="ECO:0000256" key="8">
    <source>
        <dbReference type="ARBA" id="ARBA00022833"/>
    </source>
</evidence>
<evidence type="ECO:0000313" key="14">
    <source>
        <dbReference type="Proteomes" id="UP000799324"/>
    </source>
</evidence>
<evidence type="ECO:0000313" key="13">
    <source>
        <dbReference type="EMBL" id="KAF2649814.1"/>
    </source>
</evidence>
<dbReference type="GO" id="GO:0006508">
    <property type="term" value="P:proteolysis"/>
    <property type="evidence" value="ECO:0007669"/>
    <property type="project" value="UniProtKB-KW"/>
</dbReference>
<keyword evidence="6 11" id="KW-0732">Signal</keyword>
<reference evidence="13" key="1">
    <citation type="journal article" date="2020" name="Stud. Mycol.">
        <title>101 Dothideomycetes genomes: a test case for predicting lifestyles and emergence of pathogens.</title>
        <authorList>
            <person name="Haridas S."/>
            <person name="Albert R."/>
            <person name="Binder M."/>
            <person name="Bloem J."/>
            <person name="Labutti K."/>
            <person name="Salamov A."/>
            <person name="Andreopoulos B."/>
            <person name="Baker S."/>
            <person name="Barry K."/>
            <person name="Bills G."/>
            <person name="Bluhm B."/>
            <person name="Cannon C."/>
            <person name="Castanera R."/>
            <person name="Culley D."/>
            <person name="Daum C."/>
            <person name="Ezra D."/>
            <person name="Gonzalez J."/>
            <person name="Henrissat B."/>
            <person name="Kuo A."/>
            <person name="Liang C."/>
            <person name="Lipzen A."/>
            <person name="Lutzoni F."/>
            <person name="Magnuson J."/>
            <person name="Mondo S."/>
            <person name="Nolan M."/>
            <person name="Ohm R."/>
            <person name="Pangilinan J."/>
            <person name="Park H.-J."/>
            <person name="Ramirez L."/>
            <person name="Alfaro M."/>
            <person name="Sun H."/>
            <person name="Tritt A."/>
            <person name="Yoshinaga Y."/>
            <person name="Zwiers L.-H."/>
            <person name="Turgeon B."/>
            <person name="Goodwin S."/>
            <person name="Spatafora J."/>
            <person name="Crous P."/>
            <person name="Grigoriev I."/>
        </authorList>
    </citation>
    <scope>NUCLEOTIDE SEQUENCE</scope>
    <source>
        <strain evidence="13">CBS 122681</strain>
    </source>
</reference>
<dbReference type="GO" id="GO:0008235">
    <property type="term" value="F:metalloexopeptidase activity"/>
    <property type="evidence" value="ECO:0007669"/>
    <property type="project" value="InterPro"/>
</dbReference>
<keyword evidence="3" id="KW-0031">Aminopeptidase</keyword>
<evidence type="ECO:0000256" key="9">
    <source>
        <dbReference type="ARBA" id="ARBA00023157"/>
    </source>
</evidence>
<dbReference type="Pfam" id="PF04389">
    <property type="entry name" value="Peptidase_M28"/>
    <property type="match status" value="1"/>
</dbReference>
<proteinExistence type="inferred from homology"/>
<dbReference type="SUPFAM" id="SSF53187">
    <property type="entry name" value="Zn-dependent exopeptidases"/>
    <property type="match status" value="1"/>
</dbReference>
<evidence type="ECO:0000256" key="6">
    <source>
        <dbReference type="ARBA" id="ARBA00022729"/>
    </source>
</evidence>
<dbReference type="PANTHER" id="PTHR12147">
    <property type="entry name" value="METALLOPEPTIDASE M28 FAMILY MEMBER"/>
    <property type="match status" value="1"/>
</dbReference>
<feature type="signal peptide" evidence="11">
    <location>
        <begin position="1"/>
        <end position="16"/>
    </location>
</feature>
<evidence type="ECO:0000256" key="10">
    <source>
        <dbReference type="ARBA" id="ARBA00043962"/>
    </source>
</evidence>
<keyword evidence="7 11" id="KW-0378">Hydrolase</keyword>
<keyword evidence="14" id="KW-1185">Reference proteome</keyword>
<accession>A0A6A6SUC9</accession>
<gene>
    <name evidence="13" type="ORF">K491DRAFT_668314</name>
</gene>
<dbReference type="EMBL" id="MU004478">
    <property type="protein sequence ID" value="KAF2649814.1"/>
    <property type="molecule type" value="Genomic_DNA"/>
</dbReference>
<organism evidence="13 14">
    <name type="scientific">Lophiostoma macrostomum CBS 122681</name>
    <dbReference type="NCBI Taxonomy" id="1314788"/>
    <lineage>
        <taxon>Eukaryota</taxon>
        <taxon>Fungi</taxon>
        <taxon>Dikarya</taxon>
        <taxon>Ascomycota</taxon>
        <taxon>Pezizomycotina</taxon>
        <taxon>Dothideomycetes</taxon>
        <taxon>Pleosporomycetidae</taxon>
        <taxon>Pleosporales</taxon>
        <taxon>Lophiostomataceae</taxon>
        <taxon>Lophiostoma</taxon>
    </lineage>
</organism>
<comment type="cofactor">
    <cofactor evidence="1">
        <name>Zn(2+)</name>
        <dbReference type="ChEBI" id="CHEBI:29105"/>
    </cofactor>
</comment>
<feature type="chain" id="PRO_5025716053" description="Peptide hydrolase" evidence="11">
    <location>
        <begin position="17"/>
        <end position="375"/>
    </location>
</feature>
<feature type="domain" description="Peptidase M28" evidence="12">
    <location>
        <begin position="158"/>
        <end position="363"/>
    </location>
</feature>
<dbReference type="GO" id="GO:0004177">
    <property type="term" value="F:aminopeptidase activity"/>
    <property type="evidence" value="ECO:0007669"/>
    <property type="project" value="UniProtKB-KW"/>
</dbReference>
<keyword evidence="8 11" id="KW-0862">Zinc</keyword>
<keyword evidence="4 11" id="KW-0645">Protease</keyword>
<keyword evidence="9" id="KW-1015">Disulfide bond</keyword>
<comment type="subunit">
    <text evidence="2">Monomer.</text>
</comment>
<evidence type="ECO:0000256" key="5">
    <source>
        <dbReference type="ARBA" id="ARBA00022723"/>
    </source>
</evidence>
<dbReference type="Gene3D" id="3.40.630.10">
    <property type="entry name" value="Zn peptidases"/>
    <property type="match status" value="1"/>
</dbReference>
<dbReference type="AlphaFoldDB" id="A0A6A6SUC9"/>
<keyword evidence="5 11" id="KW-0479">Metal-binding</keyword>
<dbReference type="OrthoDB" id="2214at2759"/>
<evidence type="ECO:0000256" key="1">
    <source>
        <dbReference type="ARBA" id="ARBA00001947"/>
    </source>
</evidence>
<dbReference type="Proteomes" id="UP000799324">
    <property type="component" value="Unassembled WGS sequence"/>
</dbReference>
<protein>
    <recommendedName>
        <fullName evidence="11">Peptide hydrolase</fullName>
        <ecNumber evidence="11">3.4.-.-</ecNumber>
    </recommendedName>
</protein>
<name>A0A6A6SUC9_9PLEO</name>
<evidence type="ECO:0000256" key="7">
    <source>
        <dbReference type="ARBA" id="ARBA00022801"/>
    </source>
</evidence>
<sequence>MRTVLLFISAVALSSALVIDKRYAASATQLYTIELEPGVTRKVTEDEKWKLKAASVHFMDITDFPDLGKDVQRRAAPVYPSSMSQTTAVNALIPKLNMTIAKSNLETLTAFNNRYYKALTGRDSSVWILKQVQTLVANAGVKNATAAAFTHSWVQPSVILTIPGKTDRTVILGAHQDSINLDSPSGGRAPGADDNGSGVVTILEALRVLLTDSRIVSNSHENTIELHFYAAEEAGLLGSQDIFQDYQKRGRNVVAFLQQDMTGYTKGTISAGRKESIAFLTDNVDAGLTAFVKRVVAAYTTLPTVDSRCGYACSDHASANKAGFPAAEASESGIDDMSPYEHTPQDTVDTVDFDHVLQHARMTVGFAVELAFAQL</sequence>
<evidence type="ECO:0000256" key="3">
    <source>
        <dbReference type="ARBA" id="ARBA00022438"/>
    </source>
</evidence>
<dbReference type="FunFam" id="3.40.630.10:FF:000042">
    <property type="entry name" value="Peptide hydrolase"/>
    <property type="match status" value="1"/>
</dbReference>
<comment type="similarity">
    <text evidence="10">Belongs to the peptidase M28 family. M28E subfamily.</text>
</comment>
<dbReference type="InterPro" id="IPR007484">
    <property type="entry name" value="Peptidase_M28"/>
</dbReference>
<dbReference type="InterPro" id="IPR045175">
    <property type="entry name" value="M28_fam"/>
</dbReference>
<evidence type="ECO:0000256" key="2">
    <source>
        <dbReference type="ARBA" id="ARBA00011245"/>
    </source>
</evidence>
<dbReference type="CDD" id="cd03879">
    <property type="entry name" value="M28_AAP"/>
    <property type="match status" value="1"/>
</dbReference>
<dbReference type="EC" id="3.4.-.-" evidence="11"/>
<evidence type="ECO:0000259" key="12">
    <source>
        <dbReference type="Pfam" id="PF04389"/>
    </source>
</evidence>
<evidence type="ECO:0000256" key="11">
    <source>
        <dbReference type="RuleBase" id="RU361240"/>
    </source>
</evidence>
<dbReference type="PANTHER" id="PTHR12147:SF56">
    <property type="entry name" value="AMINOPEPTIDASE YDR415C-RELATED"/>
    <property type="match status" value="1"/>
</dbReference>
<dbReference type="GO" id="GO:0046872">
    <property type="term" value="F:metal ion binding"/>
    <property type="evidence" value="ECO:0007669"/>
    <property type="project" value="UniProtKB-KW"/>
</dbReference>